<dbReference type="Proteomes" id="UP000266841">
    <property type="component" value="Unassembled WGS sequence"/>
</dbReference>
<comment type="caution">
    <text evidence="2">The sequence shown here is derived from an EMBL/GenBank/DDBJ whole genome shotgun (WGS) entry which is preliminary data.</text>
</comment>
<evidence type="ECO:0000313" key="3">
    <source>
        <dbReference type="Proteomes" id="UP000266841"/>
    </source>
</evidence>
<dbReference type="OrthoDB" id="45518at2759"/>
<reference evidence="2 3" key="1">
    <citation type="journal article" date="2012" name="Genome Biol.">
        <title>Genome and low-iron response of an oceanic diatom adapted to chronic iron limitation.</title>
        <authorList>
            <person name="Lommer M."/>
            <person name="Specht M."/>
            <person name="Roy A.S."/>
            <person name="Kraemer L."/>
            <person name="Andreson R."/>
            <person name="Gutowska M.A."/>
            <person name="Wolf J."/>
            <person name="Bergner S.V."/>
            <person name="Schilhabel M.B."/>
            <person name="Klostermeier U.C."/>
            <person name="Beiko R.G."/>
            <person name="Rosenstiel P."/>
            <person name="Hippler M."/>
            <person name="Laroche J."/>
        </authorList>
    </citation>
    <scope>NUCLEOTIDE SEQUENCE [LARGE SCALE GENOMIC DNA]</scope>
    <source>
        <strain evidence="2 3">CCMP1005</strain>
    </source>
</reference>
<sequence length="463" mass="51704">ECVDVGPESLRISKSRADLGQVPRLWPRRCHCVDRQNTGDRVAKTTPHAVRATQPQMSPNKQMFEGLGAPVDVAPTQASEDFDPTLDSCCQREIESNRKQNAVEAALRVHDRVAKAEDSRRHQQTLSSNWREYNPANLVRGEFGDGCRCCYDPNEDGGEYELLAEARRERTNARPDEPSELDGDGESKDPVGSASDSDSSDDEFDYLLDEDLPGAHSEYDNSRRAELESLAKRVEVANYHGYGVHRQLHPKRALSAVGYGFDQKRETFRPRGAALHLFDAYSPLSASLDLCLEDLASKHPGTKFVRSIGVSTLTYAEGSDSPADWRRGDLPVLLALREGRVVAWSSGLRDFECGRSEVDTRAVELWLESAGVLLTDVPPLDLLCRIRPEEEMLLESIRHERSKGRGFGGMMSQLGLEKEMDIEEDEYYDCGVKGCCKQFYHEHVGIQNDMQDGVLVPESEVAT</sequence>
<feature type="region of interest" description="Disordered" evidence="1">
    <location>
        <begin position="169"/>
        <end position="206"/>
    </location>
</feature>
<dbReference type="Gene3D" id="3.40.30.10">
    <property type="entry name" value="Glutaredoxin"/>
    <property type="match status" value="1"/>
</dbReference>
<feature type="non-terminal residue" evidence="2">
    <location>
        <position position="1"/>
    </location>
</feature>
<name>K0SXW2_THAOC</name>
<gene>
    <name evidence="2" type="ORF">THAOC_07321</name>
</gene>
<dbReference type="eggNOG" id="ENOG502SA6J">
    <property type="taxonomic scope" value="Eukaryota"/>
</dbReference>
<organism evidence="2 3">
    <name type="scientific">Thalassiosira oceanica</name>
    <name type="common">Marine diatom</name>
    <dbReference type="NCBI Taxonomy" id="159749"/>
    <lineage>
        <taxon>Eukaryota</taxon>
        <taxon>Sar</taxon>
        <taxon>Stramenopiles</taxon>
        <taxon>Ochrophyta</taxon>
        <taxon>Bacillariophyta</taxon>
        <taxon>Coscinodiscophyceae</taxon>
        <taxon>Thalassiosirophycidae</taxon>
        <taxon>Thalassiosirales</taxon>
        <taxon>Thalassiosiraceae</taxon>
        <taxon>Thalassiosira</taxon>
    </lineage>
</organism>
<proteinExistence type="predicted"/>
<keyword evidence="3" id="KW-1185">Reference proteome</keyword>
<accession>K0SXW2</accession>
<dbReference type="AlphaFoldDB" id="K0SXW2"/>
<dbReference type="EMBL" id="AGNL01007459">
    <property type="protein sequence ID" value="EJK71258.1"/>
    <property type="molecule type" value="Genomic_DNA"/>
</dbReference>
<dbReference type="OMA" id="CCQREIE"/>
<evidence type="ECO:0000256" key="1">
    <source>
        <dbReference type="SAM" id="MobiDB-lite"/>
    </source>
</evidence>
<protein>
    <submittedName>
        <fullName evidence="2">Uncharacterized protein</fullName>
    </submittedName>
</protein>
<evidence type="ECO:0000313" key="2">
    <source>
        <dbReference type="EMBL" id="EJK71258.1"/>
    </source>
</evidence>